<dbReference type="SFLD" id="SFLDS00029">
    <property type="entry name" value="Radical_SAM"/>
    <property type="match status" value="1"/>
</dbReference>
<dbReference type="InterPro" id="IPR050377">
    <property type="entry name" value="Radical_SAM_PqqE_MftC-like"/>
</dbReference>
<evidence type="ECO:0000259" key="5">
    <source>
        <dbReference type="Pfam" id="PF04055"/>
    </source>
</evidence>
<keyword evidence="3" id="KW-0408">Iron</keyword>
<dbReference type="Pfam" id="PF04055">
    <property type="entry name" value="Radical_SAM"/>
    <property type="match status" value="1"/>
</dbReference>
<dbReference type="GO" id="GO:0046872">
    <property type="term" value="F:metal ion binding"/>
    <property type="evidence" value="ECO:0007669"/>
    <property type="project" value="UniProtKB-KW"/>
</dbReference>
<accession>A0A1G2TZ40</accession>
<gene>
    <name evidence="6" type="ORF">A3A96_00985</name>
</gene>
<keyword evidence="4" id="KW-0411">Iron-sulfur</keyword>
<protein>
    <recommendedName>
        <fullName evidence="5">Radical SAM core domain-containing protein</fullName>
    </recommendedName>
</protein>
<dbReference type="Gene3D" id="3.20.20.70">
    <property type="entry name" value="Aldolase class I"/>
    <property type="match status" value="1"/>
</dbReference>
<dbReference type="GO" id="GO:0003824">
    <property type="term" value="F:catalytic activity"/>
    <property type="evidence" value="ECO:0007669"/>
    <property type="project" value="InterPro"/>
</dbReference>
<evidence type="ECO:0000313" key="7">
    <source>
        <dbReference type="Proteomes" id="UP000177707"/>
    </source>
</evidence>
<dbReference type="EMBL" id="MHWB01000004">
    <property type="protein sequence ID" value="OHB02433.1"/>
    <property type="molecule type" value="Genomic_DNA"/>
</dbReference>
<evidence type="ECO:0000256" key="1">
    <source>
        <dbReference type="ARBA" id="ARBA00022691"/>
    </source>
</evidence>
<reference evidence="6 7" key="1">
    <citation type="journal article" date="2016" name="Nat. Commun.">
        <title>Thousands of microbial genomes shed light on interconnected biogeochemical processes in an aquifer system.</title>
        <authorList>
            <person name="Anantharaman K."/>
            <person name="Brown C.T."/>
            <person name="Hug L.A."/>
            <person name="Sharon I."/>
            <person name="Castelle C.J."/>
            <person name="Probst A.J."/>
            <person name="Thomas B.C."/>
            <person name="Singh A."/>
            <person name="Wilkins M.J."/>
            <person name="Karaoz U."/>
            <person name="Brodie E.L."/>
            <person name="Williams K.H."/>
            <person name="Hubbard S.S."/>
            <person name="Banfield J.F."/>
        </authorList>
    </citation>
    <scope>NUCLEOTIDE SEQUENCE [LARGE SCALE GENOMIC DNA]</scope>
</reference>
<organism evidence="6 7">
    <name type="scientific">Candidatus Zambryskibacteria bacterium RIFCSPLOWO2_01_FULL_39_39</name>
    <dbReference type="NCBI Taxonomy" id="1802758"/>
    <lineage>
        <taxon>Bacteria</taxon>
        <taxon>Candidatus Zambryskiibacteriota</taxon>
    </lineage>
</organism>
<keyword evidence="2" id="KW-0479">Metal-binding</keyword>
<dbReference type="PANTHER" id="PTHR11228">
    <property type="entry name" value="RADICAL SAM DOMAIN PROTEIN"/>
    <property type="match status" value="1"/>
</dbReference>
<comment type="caution">
    <text evidence="6">The sequence shown here is derived from an EMBL/GenBank/DDBJ whole genome shotgun (WGS) entry which is preliminary data.</text>
</comment>
<dbReference type="AlphaFoldDB" id="A0A1G2TZ40"/>
<keyword evidence="1" id="KW-0949">S-adenosyl-L-methionine</keyword>
<feature type="domain" description="Radical SAM core" evidence="5">
    <location>
        <begin position="178"/>
        <end position="283"/>
    </location>
</feature>
<dbReference type="CDD" id="cd01335">
    <property type="entry name" value="Radical_SAM"/>
    <property type="match status" value="1"/>
</dbReference>
<sequence>MKTNLVTDLIGSKKIIIYGAGRIGKQVLLALRPCGRTPEFFWDKNAATIGASIDDVSIFEPNFDFIPQNLRNEYSVIITVAAKDVGRRIGNDLASLDYNVIYDRETINTFIYKTCEVAVADGTFVFNLETCRTCPVPTTDGQASCDIFNGYLVNLAGGAESTQTKAEKLIIPRLGLLIGNKCNLCCNGCNHLVDLYKPGEAQFLKTSDLLYDIARVSKEADLINKVVVVGGEAFLHPDLQEILRRLLDLPKIGFVQIITNGAVKPKDPSLFKLLGNERIIVEISGYGSELSARLSQSVQEFQAQLREYNVSHHYLGTLQWFDFGNFSKRPYSEAEHKRVYETCCSVSNDIWDGRLYKCSRSAIGTHLGHLPDFHGDYVDLRQHSGAELRQKLIQFFENKGPEACLHCNGASSTSVIEAGKQVPRFQIHQQ</sequence>
<dbReference type="InterPro" id="IPR058240">
    <property type="entry name" value="rSAM_sf"/>
</dbReference>
<dbReference type="SUPFAM" id="SSF102114">
    <property type="entry name" value="Radical SAM enzymes"/>
    <property type="match status" value="1"/>
</dbReference>
<dbReference type="PANTHER" id="PTHR11228:SF7">
    <property type="entry name" value="PQQA PEPTIDE CYCLASE"/>
    <property type="match status" value="1"/>
</dbReference>
<dbReference type="GO" id="GO:0051536">
    <property type="term" value="F:iron-sulfur cluster binding"/>
    <property type="evidence" value="ECO:0007669"/>
    <property type="project" value="UniProtKB-KW"/>
</dbReference>
<evidence type="ECO:0000313" key="6">
    <source>
        <dbReference type="EMBL" id="OHB02433.1"/>
    </source>
</evidence>
<evidence type="ECO:0000256" key="4">
    <source>
        <dbReference type="ARBA" id="ARBA00023014"/>
    </source>
</evidence>
<dbReference type="Gene3D" id="3.40.50.20">
    <property type="match status" value="1"/>
</dbReference>
<evidence type="ECO:0000256" key="2">
    <source>
        <dbReference type="ARBA" id="ARBA00022723"/>
    </source>
</evidence>
<dbReference type="InterPro" id="IPR013785">
    <property type="entry name" value="Aldolase_TIM"/>
</dbReference>
<dbReference type="InterPro" id="IPR007197">
    <property type="entry name" value="rSAM"/>
</dbReference>
<dbReference type="Proteomes" id="UP000177707">
    <property type="component" value="Unassembled WGS sequence"/>
</dbReference>
<name>A0A1G2TZ40_9BACT</name>
<proteinExistence type="predicted"/>
<evidence type="ECO:0000256" key="3">
    <source>
        <dbReference type="ARBA" id="ARBA00023004"/>
    </source>
</evidence>
<dbReference type="STRING" id="1802758.A3A96_00985"/>